<name>A0A0G0U1B2_9BACT</name>
<dbReference type="EMBL" id="LCAB01000008">
    <property type="protein sequence ID" value="KKR82899.1"/>
    <property type="molecule type" value="Genomic_DNA"/>
</dbReference>
<protein>
    <recommendedName>
        <fullName evidence="4">EF-hand domain-containing protein</fullName>
    </recommendedName>
</protein>
<organism evidence="2 3">
    <name type="scientific">Candidatus Daviesbacteria bacterium GW2011_GWA2_40_9</name>
    <dbReference type="NCBI Taxonomy" id="1618424"/>
    <lineage>
        <taxon>Bacteria</taxon>
        <taxon>Candidatus Daviesiibacteriota</taxon>
    </lineage>
</organism>
<gene>
    <name evidence="2" type="ORF">UU29_C0008G0008</name>
</gene>
<dbReference type="Proteomes" id="UP000034601">
    <property type="component" value="Unassembled WGS sequence"/>
</dbReference>
<evidence type="ECO:0000313" key="3">
    <source>
        <dbReference type="Proteomes" id="UP000034601"/>
    </source>
</evidence>
<dbReference type="InterPro" id="IPR011992">
    <property type="entry name" value="EF-hand-dom_pair"/>
</dbReference>
<accession>A0A0G0U1B2</accession>
<dbReference type="SUPFAM" id="SSF47473">
    <property type="entry name" value="EF-hand"/>
    <property type="match status" value="1"/>
</dbReference>
<proteinExistence type="predicted"/>
<dbReference type="PROSITE" id="PS00018">
    <property type="entry name" value="EF_HAND_1"/>
    <property type="match status" value="1"/>
</dbReference>
<evidence type="ECO:0008006" key="4">
    <source>
        <dbReference type="Google" id="ProtNLM"/>
    </source>
</evidence>
<dbReference type="InterPro" id="IPR018247">
    <property type="entry name" value="EF_Hand_1_Ca_BS"/>
</dbReference>
<sequence length="216" mass="23379">MFITLFLFDAKYTQASFTSNVNATVKISVCGNGIIEGGEDCEGVDLNSQSCTTLGFDAGTLSCDIACSFDTTDCLTPTPIPSPTATPIPTATLTPTLTPTPTSAPSNVSTTSTSNPTSQTTSTPTPNPSPAGSLLQIPVAVVTPMLPLPILSFDTDGNGKLETTEIYFVVKDWVEQWREDYDFSQKTPKKQKKCDINQDQRCNLFDFSILMYYVER</sequence>
<feature type="compositionally biased region" description="Low complexity" evidence="1">
    <location>
        <begin position="87"/>
        <end position="124"/>
    </location>
</feature>
<reference evidence="2 3" key="1">
    <citation type="journal article" date="2015" name="Nature">
        <title>rRNA introns, odd ribosomes, and small enigmatic genomes across a large radiation of phyla.</title>
        <authorList>
            <person name="Brown C.T."/>
            <person name="Hug L.A."/>
            <person name="Thomas B.C."/>
            <person name="Sharon I."/>
            <person name="Castelle C.J."/>
            <person name="Singh A."/>
            <person name="Wilkins M.J."/>
            <person name="Williams K.H."/>
            <person name="Banfield J.F."/>
        </authorList>
    </citation>
    <scope>NUCLEOTIDE SEQUENCE [LARGE SCALE GENOMIC DNA]</scope>
</reference>
<evidence type="ECO:0000313" key="2">
    <source>
        <dbReference type="EMBL" id="KKR82899.1"/>
    </source>
</evidence>
<evidence type="ECO:0000256" key="1">
    <source>
        <dbReference type="SAM" id="MobiDB-lite"/>
    </source>
</evidence>
<comment type="caution">
    <text evidence="2">The sequence shown here is derived from an EMBL/GenBank/DDBJ whole genome shotgun (WGS) entry which is preliminary data.</text>
</comment>
<feature type="region of interest" description="Disordered" evidence="1">
    <location>
        <begin position="78"/>
        <end position="132"/>
    </location>
</feature>
<dbReference type="AlphaFoldDB" id="A0A0G0U1B2"/>